<keyword evidence="5 8" id="KW-1133">Transmembrane helix</keyword>
<feature type="repeat" description="TPR" evidence="7">
    <location>
        <begin position="153"/>
        <end position="186"/>
    </location>
</feature>
<dbReference type="InterPro" id="IPR019734">
    <property type="entry name" value="TPR_rpt"/>
</dbReference>
<dbReference type="EMBL" id="CP015519">
    <property type="protein sequence ID" value="APG27789.1"/>
    <property type="molecule type" value="Genomic_DNA"/>
</dbReference>
<dbReference type="Proteomes" id="UP000182517">
    <property type="component" value="Chromosome"/>
</dbReference>
<dbReference type="Pfam" id="PF13181">
    <property type="entry name" value="TPR_8"/>
    <property type="match status" value="1"/>
</dbReference>
<reference evidence="10 11" key="1">
    <citation type="journal article" date="2017" name="Genome Announc.">
        <title>Complete Genome Sequences of Two Acetylene-Fermenting Pelobacter acetylenicus Strains.</title>
        <authorList>
            <person name="Sutton J.M."/>
            <person name="Baesman S.M."/>
            <person name="Fierst J.L."/>
            <person name="Poret-Peterson A.T."/>
            <person name="Oremland R.S."/>
            <person name="Dunlap D.S."/>
            <person name="Akob D.M."/>
        </authorList>
    </citation>
    <scope>NUCLEOTIDE SEQUENCE [LARGE SCALE GENOMIC DNA]</scope>
    <source>
        <strain evidence="10 11">SFB93</strain>
    </source>
</reference>
<dbReference type="RefSeq" id="WP_072283754.1">
    <property type="nucleotide sequence ID" value="NZ_CP015519.1"/>
</dbReference>
<dbReference type="GO" id="GO:0016020">
    <property type="term" value="C:membrane"/>
    <property type="evidence" value="ECO:0007669"/>
    <property type="project" value="UniProtKB-SubCell"/>
</dbReference>
<dbReference type="InterPro" id="IPR010817">
    <property type="entry name" value="HemY_N"/>
</dbReference>
<evidence type="ECO:0000256" key="2">
    <source>
        <dbReference type="ARBA" id="ARBA00022692"/>
    </source>
</evidence>
<keyword evidence="3" id="KW-0677">Repeat</keyword>
<evidence type="ECO:0000256" key="8">
    <source>
        <dbReference type="SAM" id="Phobius"/>
    </source>
</evidence>
<keyword evidence="11" id="KW-1185">Reference proteome</keyword>
<evidence type="ECO:0000256" key="7">
    <source>
        <dbReference type="PROSITE-ProRule" id="PRU00339"/>
    </source>
</evidence>
<dbReference type="InterPro" id="IPR051012">
    <property type="entry name" value="CellSynth/LPSAsmb/PSIAsmb"/>
</dbReference>
<accession>A0A1L3GPB7</accession>
<evidence type="ECO:0000256" key="6">
    <source>
        <dbReference type="ARBA" id="ARBA00023136"/>
    </source>
</evidence>
<comment type="subcellular location">
    <subcellularLocation>
        <location evidence="1">Membrane</location>
    </subcellularLocation>
</comment>
<sequence length="452" mass="51305">MTLMTLLLLMILFMVFFIYFLQLNPAEMAIVFYPDHVLHASPAVVVVACIVLGLTIGYLLHLYGAASYLFKGWRRTRSEKREREVTELHREGLARLRSGDSTKARRLLQKALGMDGSRIEVLSDLAKVQLAEDEVDESISLLQRARKLAPKNLTVLFALAETYSQTQRLSEAEDCYRELLELDGDNYQGMIGLRDLFLTQQQWSEALALQKKLVKKSSGEAQVAEKDLLNGLRYQLAQQAEAEEHFDEALADYQKLAKDAPDFLPAQVSVGAMLLQKGRSEQAAATWQAGYRRFGHSVFLKRLEQQAMAEEDPTTLLNYYRQQVAEHPDDLLLRFFFGKFCLRVEMIDEAMEQLHTLEKSCADFPQLHLLLAESHMRRQRLSDAVAEYQKALGGEDRFRFAYVCSLCGAGAVSWNGRCEQCGCWGCMELSEVPATANLPAPEVREIHHGERE</sequence>
<organism evidence="10 11">
    <name type="scientific">Syntrophotalea acetylenivorans</name>
    <dbReference type="NCBI Taxonomy" id="1842532"/>
    <lineage>
        <taxon>Bacteria</taxon>
        <taxon>Pseudomonadati</taxon>
        <taxon>Thermodesulfobacteriota</taxon>
        <taxon>Desulfuromonadia</taxon>
        <taxon>Desulfuromonadales</taxon>
        <taxon>Syntrophotaleaceae</taxon>
        <taxon>Syntrophotalea</taxon>
    </lineage>
</organism>
<keyword evidence="4 7" id="KW-0802">TPR repeat</keyword>
<evidence type="ECO:0000313" key="10">
    <source>
        <dbReference type="EMBL" id="APG27789.1"/>
    </source>
</evidence>
<feature type="transmembrane region" description="Helical" evidence="8">
    <location>
        <begin position="44"/>
        <end position="70"/>
    </location>
</feature>
<dbReference type="Gene3D" id="1.25.40.10">
    <property type="entry name" value="Tetratricopeptide repeat domain"/>
    <property type="match status" value="3"/>
</dbReference>
<feature type="domain" description="HemY N-terminal" evidence="9">
    <location>
        <begin position="31"/>
        <end position="132"/>
    </location>
</feature>
<evidence type="ECO:0000313" key="11">
    <source>
        <dbReference type="Proteomes" id="UP000182517"/>
    </source>
</evidence>
<evidence type="ECO:0000256" key="4">
    <source>
        <dbReference type="ARBA" id="ARBA00022803"/>
    </source>
</evidence>
<dbReference type="PANTHER" id="PTHR45586:SF1">
    <property type="entry name" value="LIPOPOLYSACCHARIDE ASSEMBLY PROTEIN B"/>
    <property type="match status" value="1"/>
</dbReference>
<dbReference type="SUPFAM" id="SSF48452">
    <property type="entry name" value="TPR-like"/>
    <property type="match status" value="2"/>
</dbReference>
<dbReference type="Pfam" id="PF07219">
    <property type="entry name" value="HemY_N"/>
    <property type="match status" value="1"/>
</dbReference>
<protein>
    <recommendedName>
        <fullName evidence="9">HemY N-terminal domain-containing protein</fullName>
    </recommendedName>
</protein>
<evidence type="ECO:0000256" key="1">
    <source>
        <dbReference type="ARBA" id="ARBA00004370"/>
    </source>
</evidence>
<evidence type="ECO:0000256" key="3">
    <source>
        <dbReference type="ARBA" id="ARBA00022737"/>
    </source>
</evidence>
<dbReference type="Pfam" id="PF13432">
    <property type="entry name" value="TPR_16"/>
    <property type="match status" value="1"/>
</dbReference>
<dbReference type="OrthoDB" id="9761222at2"/>
<proteinExistence type="predicted"/>
<dbReference type="InterPro" id="IPR011990">
    <property type="entry name" value="TPR-like_helical_dom_sf"/>
</dbReference>
<feature type="repeat" description="TPR" evidence="7">
    <location>
        <begin position="119"/>
        <end position="152"/>
    </location>
</feature>
<dbReference type="KEGG" id="pef:A7E78_08025"/>
<gene>
    <name evidence="10" type="ORF">A7E78_08025</name>
</gene>
<keyword evidence="2 8" id="KW-0812">Transmembrane</keyword>
<dbReference type="SMART" id="SM00028">
    <property type="entry name" value="TPR"/>
    <property type="match status" value="5"/>
</dbReference>
<keyword evidence="6 8" id="KW-0472">Membrane</keyword>
<evidence type="ECO:0000256" key="5">
    <source>
        <dbReference type="ARBA" id="ARBA00022989"/>
    </source>
</evidence>
<evidence type="ECO:0000259" key="9">
    <source>
        <dbReference type="Pfam" id="PF07219"/>
    </source>
</evidence>
<dbReference type="PANTHER" id="PTHR45586">
    <property type="entry name" value="TPR REPEAT-CONTAINING PROTEIN PA4667"/>
    <property type="match status" value="1"/>
</dbReference>
<dbReference type="AlphaFoldDB" id="A0A1L3GPB7"/>
<name>A0A1L3GPB7_9BACT</name>
<dbReference type="PROSITE" id="PS50005">
    <property type="entry name" value="TPR"/>
    <property type="match status" value="2"/>
</dbReference>
<dbReference type="STRING" id="1842532.A7E78_08025"/>